<keyword evidence="2" id="KW-0812">Transmembrane</keyword>
<keyword evidence="2" id="KW-0472">Membrane</keyword>
<evidence type="ECO:0008006" key="5">
    <source>
        <dbReference type="Google" id="ProtNLM"/>
    </source>
</evidence>
<name>A0AAV4IG89_9GAST</name>
<feature type="compositionally biased region" description="Basic and acidic residues" evidence="1">
    <location>
        <begin position="314"/>
        <end position="337"/>
    </location>
</feature>
<keyword evidence="2" id="KW-1133">Transmembrane helix</keyword>
<gene>
    <name evidence="3" type="ORF">ElyMa_004766600</name>
</gene>
<evidence type="ECO:0000256" key="2">
    <source>
        <dbReference type="SAM" id="Phobius"/>
    </source>
</evidence>
<feature type="region of interest" description="Disordered" evidence="1">
    <location>
        <begin position="312"/>
        <end position="343"/>
    </location>
</feature>
<comment type="caution">
    <text evidence="3">The sequence shown here is derived from an EMBL/GenBank/DDBJ whole genome shotgun (WGS) entry which is preliminary data.</text>
</comment>
<dbReference type="Proteomes" id="UP000762676">
    <property type="component" value="Unassembled WGS sequence"/>
</dbReference>
<evidence type="ECO:0000256" key="1">
    <source>
        <dbReference type="SAM" id="MobiDB-lite"/>
    </source>
</evidence>
<organism evidence="3 4">
    <name type="scientific">Elysia marginata</name>
    <dbReference type="NCBI Taxonomy" id="1093978"/>
    <lineage>
        <taxon>Eukaryota</taxon>
        <taxon>Metazoa</taxon>
        <taxon>Spiralia</taxon>
        <taxon>Lophotrochozoa</taxon>
        <taxon>Mollusca</taxon>
        <taxon>Gastropoda</taxon>
        <taxon>Heterobranchia</taxon>
        <taxon>Euthyneura</taxon>
        <taxon>Panpulmonata</taxon>
        <taxon>Sacoglossa</taxon>
        <taxon>Placobranchoidea</taxon>
        <taxon>Plakobranchidae</taxon>
        <taxon>Elysia</taxon>
    </lineage>
</organism>
<dbReference type="EMBL" id="BMAT01009560">
    <property type="protein sequence ID" value="GFS08805.1"/>
    <property type="molecule type" value="Genomic_DNA"/>
</dbReference>
<protein>
    <recommendedName>
        <fullName evidence="5">Ig-like domain-containing protein</fullName>
    </recommendedName>
</protein>
<accession>A0AAV4IG89</accession>
<keyword evidence="4" id="KW-1185">Reference proteome</keyword>
<dbReference type="AlphaFoldDB" id="A0AAV4IG89"/>
<feature type="transmembrane region" description="Helical" evidence="2">
    <location>
        <begin position="154"/>
        <end position="174"/>
    </location>
</feature>
<proteinExistence type="predicted"/>
<evidence type="ECO:0000313" key="4">
    <source>
        <dbReference type="Proteomes" id="UP000762676"/>
    </source>
</evidence>
<reference evidence="3 4" key="1">
    <citation type="journal article" date="2021" name="Elife">
        <title>Chloroplast acquisition without the gene transfer in kleptoplastic sea slugs, Plakobranchus ocellatus.</title>
        <authorList>
            <person name="Maeda T."/>
            <person name="Takahashi S."/>
            <person name="Yoshida T."/>
            <person name="Shimamura S."/>
            <person name="Takaki Y."/>
            <person name="Nagai Y."/>
            <person name="Toyoda A."/>
            <person name="Suzuki Y."/>
            <person name="Arimoto A."/>
            <person name="Ishii H."/>
            <person name="Satoh N."/>
            <person name="Nishiyama T."/>
            <person name="Hasebe M."/>
            <person name="Maruyama T."/>
            <person name="Minagawa J."/>
            <person name="Obokata J."/>
            <person name="Shigenobu S."/>
        </authorList>
    </citation>
    <scope>NUCLEOTIDE SEQUENCE [LARGE SCALE GENOMIC DNA]</scope>
</reference>
<sequence>MPSVTETYDAWQVPESMISVTRDTSAGFEIYEFSDDRNTPTAVIAGICRRSRTCMMMGPKGCQILWFSQALGEGFLQPVDVGNVTETSAPVPQDECGAWTFESHLALRMIPDDHIRTFTCVVRCQNRTEMSANTTLYLIFHSAGWAVGPRDVPFVVGFVLGSLGFLLVFMFLTWNKKTRTVLQGNPTLSWKERAKRVGNRVGFRRRKWEEKEFGMHRGKIWNRDTRAHAQSMNMMSAKQPSKITISVSADALSEAVSPIGSPSRVTMDYGYASNVQVRKSFETSGIWTKDETSEKWSEHKTSENGVNIRHKKWSEHATSEKWNEHKTSKKWSEHKTSENGVNI</sequence>
<evidence type="ECO:0000313" key="3">
    <source>
        <dbReference type="EMBL" id="GFS08805.1"/>
    </source>
</evidence>